<dbReference type="RefSeq" id="WP_379820719.1">
    <property type="nucleotide sequence ID" value="NZ_JBHUMD010000017.1"/>
</dbReference>
<keyword evidence="1" id="KW-0732">Signal</keyword>
<feature type="chain" id="PRO_5046047902" evidence="1">
    <location>
        <begin position="24"/>
        <end position="120"/>
    </location>
</feature>
<keyword evidence="3" id="KW-1185">Reference proteome</keyword>
<organism evidence="2 3">
    <name type="scientific">Flavobacterium suzhouense</name>
    <dbReference type="NCBI Taxonomy" id="1529638"/>
    <lineage>
        <taxon>Bacteria</taxon>
        <taxon>Pseudomonadati</taxon>
        <taxon>Bacteroidota</taxon>
        <taxon>Flavobacteriia</taxon>
        <taxon>Flavobacteriales</taxon>
        <taxon>Flavobacteriaceae</taxon>
        <taxon>Flavobacterium</taxon>
    </lineage>
</organism>
<evidence type="ECO:0000313" key="2">
    <source>
        <dbReference type="EMBL" id="MFD2602241.1"/>
    </source>
</evidence>
<accession>A0ABW5NT92</accession>
<feature type="signal peptide" evidence="1">
    <location>
        <begin position="1"/>
        <end position="23"/>
    </location>
</feature>
<evidence type="ECO:0000313" key="3">
    <source>
        <dbReference type="Proteomes" id="UP001597480"/>
    </source>
</evidence>
<name>A0ABW5NT92_9FLAO</name>
<dbReference type="PROSITE" id="PS51257">
    <property type="entry name" value="PROKAR_LIPOPROTEIN"/>
    <property type="match status" value="1"/>
</dbReference>
<protein>
    <submittedName>
        <fullName evidence="2">C-type cytochrome</fullName>
    </submittedName>
</protein>
<comment type="caution">
    <text evidence="2">The sequence shown here is derived from an EMBL/GenBank/DDBJ whole genome shotgun (WGS) entry which is preliminary data.</text>
</comment>
<reference evidence="3" key="1">
    <citation type="journal article" date="2019" name="Int. J. Syst. Evol. Microbiol.">
        <title>The Global Catalogue of Microorganisms (GCM) 10K type strain sequencing project: providing services to taxonomists for standard genome sequencing and annotation.</title>
        <authorList>
            <consortium name="The Broad Institute Genomics Platform"/>
            <consortium name="The Broad Institute Genome Sequencing Center for Infectious Disease"/>
            <person name="Wu L."/>
            <person name="Ma J."/>
        </authorList>
    </citation>
    <scope>NUCLEOTIDE SEQUENCE [LARGE SCALE GENOMIC DNA]</scope>
    <source>
        <strain evidence="3">KCTC 42107</strain>
    </source>
</reference>
<dbReference type="InterPro" id="IPR036909">
    <property type="entry name" value="Cyt_c-like_dom_sf"/>
</dbReference>
<gene>
    <name evidence="2" type="ORF">ACFSR3_09255</name>
</gene>
<sequence length="120" mass="13189">MKAKIILSTAFLAMALFSCDSHTYEEISEEIVIEGDVTYNANVKSIIDANCVSCHSNGNVAAFRPLTNYNEVKNAVENGGLLERIQLQDAEPGVMPQTGRMSQAKIDVILQWNQDGLLEN</sequence>
<dbReference type="EMBL" id="JBHUMD010000017">
    <property type="protein sequence ID" value="MFD2602241.1"/>
    <property type="molecule type" value="Genomic_DNA"/>
</dbReference>
<evidence type="ECO:0000256" key="1">
    <source>
        <dbReference type="SAM" id="SignalP"/>
    </source>
</evidence>
<dbReference type="SUPFAM" id="SSF46626">
    <property type="entry name" value="Cytochrome c"/>
    <property type="match status" value="1"/>
</dbReference>
<proteinExistence type="predicted"/>
<dbReference type="Proteomes" id="UP001597480">
    <property type="component" value="Unassembled WGS sequence"/>
</dbReference>